<accession>A0ABP8HXY5</accession>
<name>A0ABP8HXY5_9BACT</name>
<evidence type="ECO:0008006" key="4">
    <source>
        <dbReference type="Google" id="ProtNLM"/>
    </source>
</evidence>
<dbReference type="RefSeq" id="WP_345232941.1">
    <property type="nucleotide sequence ID" value="NZ_BAABGZ010000006.1"/>
</dbReference>
<dbReference type="EMBL" id="BAABGZ010000006">
    <property type="protein sequence ID" value="GAA4347053.1"/>
    <property type="molecule type" value="Genomic_DNA"/>
</dbReference>
<keyword evidence="1" id="KW-0812">Transmembrane</keyword>
<keyword evidence="3" id="KW-1185">Reference proteome</keyword>
<dbReference type="Proteomes" id="UP001501153">
    <property type="component" value="Unassembled WGS sequence"/>
</dbReference>
<evidence type="ECO:0000313" key="2">
    <source>
        <dbReference type="EMBL" id="GAA4347053.1"/>
    </source>
</evidence>
<feature type="transmembrane region" description="Helical" evidence="1">
    <location>
        <begin position="12"/>
        <end position="32"/>
    </location>
</feature>
<feature type="transmembrane region" description="Helical" evidence="1">
    <location>
        <begin position="117"/>
        <end position="141"/>
    </location>
</feature>
<evidence type="ECO:0000256" key="1">
    <source>
        <dbReference type="SAM" id="Phobius"/>
    </source>
</evidence>
<evidence type="ECO:0000313" key="3">
    <source>
        <dbReference type="Proteomes" id="UP001501153"/>
    </source>
</evidence>
<proteinExistence type="predicted"/>
<keyword evidence="1" id="KW-0472">Membrane</keyword>
<comment type="caution">
    <text evidence="2">The sequence shown here is derived from an EMBL/GenBank/DDBJ whole genome shotgun (WGS) entry which is preliminary data.</text>
</comment>
<sequence length="151" mass="16678">MLPAKLQEWARRYLPAEALSLAATLGAAALTFRATQNGVSTALAATWAGNVAFFGYILLIDVRSARRSRLAAGQPYTLATFGRNVRALLVEFGLAELADSLLIRPALMYYVPRWLGHLGWGITLAKFLADVTFYIPAIIGYEVSKRRLRDF</sequence>
<organism evidence="2 3">
    <name type="scientific">Hymenobacter saemangeumensis</name>
    <dbReference type="NCBI Taxonomy" id="1084522"/>
    <lineage>
        <taxon>Bacteria</taxon>
        <taxon>Pseudomonadati</taxon>
        <taxon>Bacteroidota</taxon>
        <taxon>Cytophagia</taxon>
        <taxon>Cytophagales</taxon>
        <taxon>Hymenobacteraceae</taxon>
        <taxon>Hymenobacter</taxon>
    </lineage>
</organism>
<feature type="transmembrane region" description="Helical" evidence="1">
    <location>
        <begin position="38"/>
        <end position="59"/>
    </location>
</feature>
<protein>
    <recommendedName>
        <fullName evidence="4">GtrA family protein</fullName>
    </recommendedName>
</protein>
<gene>
    <name evidence="2" type="ORF">GCM10023185_01850</name>
</gene>
<reference evidence="3" key="1">
    <citation type="journal article" date="2019" name="Int. J. Syst. Evol. Microbiol.">
        <title>The Global Catalogue of Microorganisms (GCM) 10K type strain sequencing project: providing services to taxonomists for standard genome sequencing and annotation.</title>
        <authorList>
            <consortium name="The Broad Institute Genomics Platform"/>
            <consortium name="The Broad Institute Genome Sequencing Center for Infectious Disease"/>
            <person name="Wu L."/>
            <person name="Ma J."/>
        </authorList>
    </citation>
    <scope>NUCLEOTIDE SEQUENCE [LARGE SCALE GENOMIC DNA]</scope>
    <source>
        <strain evidence="3">JCM 17923</strain>
    </source>
</reference>
<keyword evidence="1" id="KW-1133">Transmembrane helix</keyword>